<feature type="compositionally biased region" description="Basic and acidic residues" evidence="3">
    <location>
        <begin position="542"/>
        <end position="554"/>
    </location>
</feature>
<dbReference type="Pfam" id="PF01734">
    <property type="entry name" value="Patatin"/>
    <property type="match status" value="1"/>
</dbReference>
<sequence length="582" mass="65876">MSNRDNTDHQEPQDYVLYVPGGVLWGIYPLVVLKFLEDLTQLPVSKQFNNFAGSSTGAVALGGLNIPKSKGSTEPRYSAADALEFYKVVGRRTFPPRSAYYERQLIMDLVKLGHEFTREIVWMAFEKTDALLSAGVNGAGRLMNRLKRSTTPYEPFILKPMRFLHNTLIRPVDNAVERGIDHLLAKSRYDINVLREALDTAYRFEDTNEPVKLHETIVSHHVTSMNVTRNEPAIFFHFKDENGITRHVSHPDMDVVDLTCASSAAQTIFQLYKASNENHYCDIAHFDTPQTPINSYQGRMQKNKNIKLIMIGTAKRDAEIDVQRLNGMLFLQQLIGRLGAHLLGLPQRFILQRDLMNLRQNLGADNVVVVDKSMSKDTLRAQVLSNPRLINAAAHFGVDLRARSQISHQDRTPSPDLFDSRDDNIEKMESFGWDMVWENIDTLVPLAKELVQNAALRGHITNDRAAEIIRGIDKIYPMNETAMAHDHDNDNTPAPEPSKPSKWLQFDERAPTTLRQSITGLFNRIVQRDKYTPPPPPAAPYIRDRDTFAPHQDAESCNVCASGNIDPKKQRPPCTHKGPEPK</sequence>
<dbReference type="Proteomes" id="UP000011932">
    <property type="component" value="Chromosome"/>
</dbReference>
<comment type="caution">
    <text evidence="2">Lacks conserved residue(s) required for the propagation of feature annotation.</text>
</comment>
<reference evidence="5 6" key="1">
    <citation type="journal article" date="2013" name="ISME J.">
        <title>By their genes ye shall know them: genomic signatures of predatory bacteria.</title>
        <authorList>
            <person name="Pasternak Z."/>
            <person name="Pietrokovski S."/>
            <person name="Rotem O."/>
            <person name="Gophna U."/>
            <person name="Lurie-Weinberger M.N."/>
            <person name="Jurkevitch E."/>
        </authorList>
    </citation>
    <scope>NUCLEOTIDE SEQUENCE [LARGE SCALE GENOMIC DNA]</scope>
    <source>
        <strain evidence="5">EPB</strain>
    </source>
</reference>
<feature type="region of interest" description="Disordered" evidence="3">
    <location>
        <begin position="483"/>
        <end position="502"/>
    </location>
</feature>
<evidence type="ECO:0000313" key="5">
    <source>
        <dbReference type="EMBL" id="AGH98333.1"/>
    </source>
</evidence>
<dbReference type="PROSITE" id="PS51635">
    <property type="entry name" value="PNPLA"/>
    <property type="match status" value="1"/>
</dbReference>
<dbReference type="EMBL" id="CP003538">
    <property type="protein sequence ID" value="AGH98333.1"/>
    <property type="molecule type" value="Genomic_DNA"/>
</dbReference>
<dbReference type="RefSeq" id="WP_015467866.1">
    <property type="nucleotide sequence ID" value="NC_020812.1"/>
</dbReference>
<keyword evidence="1 2" id="KW-0443">Lipid metabolism</keyword>
<evidence type="ECO:0000313" key="6">
    <source>
        <dbReference type="Proteomes" id="UP000011932"/>
    </source>
</evidence>
<accession>M4VGI6</accession>
<evidence type="ECO:0000256" key="2">
    <source>
        <dbReference type="PROSITE-ProRule" id="PRU01161"/>
    </source>
</evidence>
<dbReference type="STRING" id="349215.A11S_1527"/>
<feature type="domain" description="PNPLA" evidence="4">
    <location>
        <begin position="17"/>
        <end position="297"/>
    </location>
</feature>
<protein>
    <recommendedName>
        <fullName evidence="4">PNPLA domain-containing protein</fullName>
    </recommendedName>
</protein>
<feature type="short sequence motif" description="GXSXG" evidence="2">
    <location>
        <begin position="53"/>
        <end position="57"/>
    </location>
</feature>
<organism evidence="5 6">
    <name type="scientific">Micavibrio aeruginosavorus EPB</name>
    <dbReference type="NCBI Taxonomy" id="349215"/>
    <lineage>
        <taxon>Bacteria</taxon>
        <taxon>Pseudomonadati</taxon>
        <taxon>Bdellovibrionota</taxon>
        <taxon>Bdellovibrionia</taxon>
        <taxon>Bdellovibrionales</taxon>
        <taxon>Pseudobdellovibrionaceae</taxon>
        <taxon>Micavibrio</taxon>
    </lineage>
</organism>
<dbReference type="InterPro" id="IPR016035">
    <property type="entry name" value="Acyl_Trfase/lysoPLipase"/>
</dbReference>
<name>M4VGI6_9BACT</name>
<feature type="active site" description="Nucleophile" evidence="2">
    <location>
        <position position="55"/>
    </location>
</feature>
<dbReference type="GO" id="GO:0016787">
    <property type="term" value="F:hydrolase activity"/>
    <property type="evidence" value="ECO:0007669"/>
    <property type="project" value="UniProtKB-UniRule"/>
</dbReference>
<proteinExistence type="predicted"/>
<feature type="active site" description="Proton acceptor" evidence="2">
    <location>
        <position position="282"/>
    </location>
</feature>
<dbReference type="KEGG" id="man:A11S_1527"/>
<dbReference type="SUPFAM" id="SSF52151">
    <property type="entry name" value="FabD/lysophospholipase-like"/>
    <property type="match status" value="1"/>
</dbReference>
<keyword evidence="2" id="KW-0442">Lipid degradation</keyword>
<dbReference type="OrthoDB" id="9807112at2"/>
<gene>
    <name evidence="5" type="ORF">A11S_1527</name>
</gene>
<keyword evidence="2" id="KW-0378">Hydrolase</keyword>
<dbReference type="AlphaFoldDB" id="M4VGI6"/>
<evidence type="ECO:0000256" key="3">
    <source>
        <dbReference type="SAM" id="MobiDB-lite"/>
    </source>
</evidence>
<dbReference type="Gene3D" id="3.40.1090.10">
    <property type="entry name" value="Cytosolic phospholipase A2 catalytic domain"/>
    <property type="match status" value="1"/>
</dbReference>
<dbReference type="GO" id="GO:0016042">
    <property type="term" value="P:lipid catabolic process"/>
    <property type="evidence" value="ECO:0007669"/>
    <property type="project" value="UniProtKB-UniRule"/>
</dbReference>
<evidence type="ECO:0000259" key="4">
    <source>
        <dbReference type="PROSITE" id="PS51635"/>
    </source>
</evidence>
<dbReference type="HOGENOM" id="CLU_468349_0_0_5"/>
<evidence type="ECO:0000256" key="1">
    <source>
        <dbReference type="ARBA" id="ARBA00023098"/>
    </source>
</evidence>
<feature type="region of interest" description="Disordered" evidence="3">
    <location>
        <begin position="526"/>
        <end position="582"/>
    </location>
</feature>
<dbReference type="InterPro" id="IPR002641">
    <property type="entry name" value="PNPLA_dom"/>
</dbReference>